<dbReference type="Proteomes" id="UP000092154">
    <property type="component" value="Unassembled WGS sequence"/>
</dbReference>
<evidence type="ECO:0000313" key="1">
    <source>
        <dbReference type="EMBL" id="OAX43104.1"/>
    </source>
</evidence>
<dbReference type="EMBL" id="KV448144">
    <property type="protein sequence ID" value="OAX43104.1"/>
    <property type="molecule type" value="Genomic_DNA"/>
</dbReference>
<dbReference type="STRING" id="1314800.A0A1B7NEB4"/>
<keyword evidence="2" id="KW-1185">Reference proteome</keyword>
<sequence length="232" mass="25828">MKEGNPRLAGLTPREALKSLKLELKEYHKGTDPSNRKIRKHENIRDWWIAAVQKDENAQVLGALAIKLYSVVPVSMADERTVSTITWLNSPTRSRQDIATLKETIQIRQWHRWKTDSTAPKVAPSVKWRDMYATILGKQPEALTVVPPPVRPPTGDTIDSGMDDDTDDGKWLADGDVTDHVALDEVKGNEFEVGDHIDISSMFLLDILSDQPVQATASQCPCESRTSAEAAC</sequence>
<protein>
    <recommendedName>
        <fullName evidence="3">HAT C-terminal dimerisation domain-containing protein</fullName>
    </recommendedName>
</protein>
<evidence type="ECO:0008006" key="3">
    <source>
        <dbReference type="Google" id="ProtNLM"/>
    </source>
</evidence>
<reference evidence="1 2" key="1">
    <citation type="submission" date="2016-06" db="EMBL/GenBank/DDBJ databases">
        <title>Comparative genomics of the ectomycorrhizal sister species Rhizopogon vinicolor and Rhizopogon vesiculosus (Basidiomycota: Boletales) reveals a divergence of the mating type B locus.</title>
        <authorList>
            <consortium name="DOE Joint Genome Institute"/>
            <person name="Mujic A.B."/>
            <person name="Kuo A."/>
            <person name="Tritt A."/>
            <person name="Lipzen A."/>
            <person name="Chen C."/>
            <person name="Johnson J."/>
            <person name="Sharma A."/>
            <person name="Barry K."/>
            <person name="Grigoriev I.V."/>
            <person name="Spatafora J.W."/>
        </authorList>
    </citation>
    <scope>NUCLEOTIDE SEQUENCE [LARGE SCALE GENOMIC DNA]</scope>
    <source>
        <strain evidence="1 2">AM-OR11-026</strain>
    </source>
</reference>
<gene>
    <name evidence="1" type="ORF">K503DRAFT_234294</name>
</gene>
<name>A0A1B7NEB4_9AGAM</name>
<organism evidence="1 2">
    <name type="scientific">Rhizopogon vinicolor AM-OR11-026</name>
    <dbReference type="NCBI Taxonomy" id="1314800"/>
    <lineage>
        <taxon>Eukaryota</taxon>
        <taxon>Fungi</taxon>
        <taxon>Dikarya</taxon>
        <taxon>Basidiomycota</taxon>
        <taxon>Agaricomycotina</taxon>
        <taxon>Agaricomycetes</taxon>
        <taxon>Agaricomycetidae</taxon>
        <taxon>Boletales</taxon>
        <taxon>Suillineae</taxon>
        <taxon>Rhizopogonaceae</taxon>
        <taxon>Rhizopogon</taxon>
    </lineage>
</organism>
<proteinExistence type="predicted"/>
<accession>A0A1B7NEB4</accession>
<dbReference type="InterPro" id="IPR012337">
    <property type="entry name" value="RNaseH-like_sf"/>
</dbReference>
<dbReference type="AlphaFoldDB" id="A0A1B7NEB4"/>
<dbReference type="OrthoDB" id="3213974at2759"/>
<dbReference type="InParanoid" id="A0A1B7NEB4"/>
<evidence type="ECO:0000313" key="2">
    <source>
        <dbReference type="Proteomes" id="UP000092154"/>
    </source>
</evidence>
<dbReference type="SUPFAM" id="SSF53098">
    <property type="entry name" value="Ribonuclease H-like"/>
    <property type="match status" value="1"/>
</dbReference>